<feature type="chain" id="PRO_5046363977" evidence="1">
    <location>
        <begin position="23"/>
        <end position="124"/>
    </location>
</feature>
<dbReference type="Proteomes" id="UP000800303">
    <property type="component" value="Unassembled WGS sequence"/>
</dbReference>
<accession>A0ABX0F5C4</accession>
<gene>
    <name evidence="2" type="ORF">GYN08_03630</name>
</gene>
<protein>
    <submittedName>
        <fullName evidence="2">Uncharacterized protein</fullName>
    </submittedName>
</protein>
<keyword evidence="3" id="KW-1185">Reference proteome</keyword>
<keyword evidence="1" id="KW-0732">Signal</keyword>
<name>A0ABX0F5C4_9BACL</name>
<dbReference type="RefSeq" id="WP_166272568.1">
    <property type="nucleotide sequence ID" value="NZ_JAAFGS010000001.1"/>
</dbReference>
<evidence type="ECO:0000256" key="1">
    <source>
        <dbReference type="SAM" id="SignalP"/>
    </source>
</evidence>
<dbReference type="EMBL" id="JAAFGS010000001">
    <property type="protein sequence ID" value="NGZ74396.1"/>
    <property type="molecule type" value="Genomic_DNA"/>
</dbReference>
<proteinExistence type="predicted"/>
<evidence type="ECO:0000313" key="3">
    <source>
        <dbReference type="Proteomes" id="UP000800303"/>
    </source>
</evidence>
<reference evidence="2 3" key="1">
    <citation type="submission" date="2020-01" db="EMBL/GenBank/DDBJ databases">
        <title>Polyphasic characterisation and genomic insights into a novel alkali tolerant bacterium VR-M41.</title>
        <authorList>
            <person name="Vemuluri V.R."/>
        </authorList>
    </citation>
    <scope>NUCLEOTIDE SEQUENCE [LARGE SCALE GENOMIC DNA]</scope>
    <source>
        <strain evidence="2 3">VR-M41</strain>
    </source>
</reference>
<evidence type="ECO:0000313" key="2">
    <source>
        <dbReference type="EMBL" id="NGZ74396.1"/>
    </source>
</evidence>
<organism evidence="2 3">
    <name type="scientific">Saccharibacillus alkalitolerans</name>
    <dbReference type="NCBI Taxonomy" id="2705290"/>
    <lineage>
        <taxon>Bacteria</taxon>
        <taxon>Bacillati</taxon>
        <taxon>Bacillota</taxon>
        <taxon>Bacilli</taxon>
        <taxon>Bacillales</taxon>
        <taxon>Paenibacillaceae</taxon>
        <taxon>Saccharibacillus</taxon>
    </lineage>
</organism>
<comment type="caution">
    <text evidence="2">The sequence shown here is derived from an EMBL/GenBank/DDBJ whole genome shotgun (WGS) entry which is preliminary data.</text>
</comment>
<feature type="signal peptide" evidence="1">
    <location>
        <begin position="1"/>
        <end position="22"/>
    </location>
</feature>
<sequence length="124" mass="12891">MNKYAVSLLLAAAMTAVTMLPGAPGEIPNVHAAERLPELPPASELQRLEDVYGLSKPHEPAQIPIGDFAFSFGGISGGFSGSDLRLSETDGAVRFLSMFANAAAPLPASARLVVLLLNGGTESR</sequence>